<dbReference type="EMBL" id="JBJKFK010001802">
    <property type="protein sequence ID" value="KAL3312204.1"/>
    <property type="molecule type" value="Genomic_DNA"/>
</dbReference>
<name>A0ABD2PY60_9PLAT</name>
<dbReference type="AlphaFoldDB" id="A0ABD2PY60"/>
<organism evidence="2 3">
    <name type="scientific">Cichlidogyrus casuarinus</name>
    <dbReference type="NCBI Taxonomy" id="1844966"/>
    <lineage>
        <taxon>Eukaryota</taxon>
        <taxon>Metazoa</taxon>
        <taxon>Spiralia</taxon>
        <taxon>Lophotrochozoa</taxon>
        <taxon>Platyhelminthes</taxon>
        <taxon>Monogenea</taxon>
        <taxon>Monopisthocotylea</taxon>
        <taxon>Dactylogyridea</taxon>
        <taxon>Ancyrocephalidae</taxon>
        <taxon>Cichlidogyrus</taxon>
    </lineage>
</organism>
<evidence type="ECO:0000256" key="1">
    <source>
        <dbReference type="SAM" id="Coils"/>
    </source>
</evidence>
<feature type="coiled-coil region" evidence="1">
    <location>
        <begin position="11"/>
        <end position="38"/>
    </location>
</feature>
<accession>A0ABD2PY60</accession>
<dbReference type="Proteomes" id="UP001626550">
    <property type="component" value="Unassembled WGS sequence"/>
</dbReference>
<evidence type="ECO:0000313" key="2">
    <source>
        <dbReference type="EMBL" id="KAL3312204.1"/>
    </source>
</evidence>
<comment type="caution">
    <text evidence="2">The sequence shown here is derived from an EMBL/GenBank/DDBJ whole genome shotgun (WGS) entry which is preliminary data.</text>
</comment>
<evidence type="ECO:0000313" key="3">
    <source>
        <dbReference type="Proteomes" id="UP001626550"/>
    </source>
</evidence>
<keyword evidence="1" id="KW-0175">Coiled coil</keyword>
<sequence>MTVYLASTDTKARLLKDLKQARNHIKAKKKETKNQRSKRTHVTAALFQFQLTTEPILWKLKSLCDQTIDLLNQHPSPAASTTTDWRQKRIQDITITP</sequence>
<keyword evidence="3" id="KW-1185">Reference proteome</keyword>
<gene>
    <name evidence="2" type="ORF">Ciccas_009210</name>
</gene>
<protein>
    <submittedName>
        <fullName evidence="2">Uncharacterized protein</fullName>
    </submittedName>
</protein>
<proteinExistence type="predicted"/>
<reference evidence="2 3" key="1">
    <citation type="submission" date="2024-11" db="EMBL/GenBank/DDBJ databases">
        <title>Adaptive evolution of stress response genes in parasites aligns with host niche diversity.</title>
        <authorList>
            <person name="Hahn C."/>
            <person name="Resl P."/>
        </authorList>
    </citation>
    <scope>NUCLEOTIDE SEQUENCE [LARGE SCALE GENOMIC DNA]</scope>
    <source>
        <strain evidence="2">EGGRZ-B1_66</strain>
        <tissue evidence="2">Body</tissue>
    </source>
</reference>